<evidence type="ECO:0000256" key="6">
    <source>
        <dbReference type="SAM" id="Phobius"/>
    </source>
</evidence>
<organism evidence="8 9">
    <name type="scientific">Solihabitans fulvus</name>
    <dbReference type="NCBI Taxonomy" id="1892852"/>
    <lineage>
        <taxon>Bacteria</taxon>
        <taxon>Bacillati</taxon>
        <taxon>Actinomycetota</taxon>
        <taxon>Actinomycetes</taxon>
        <taxon>Pseudonocardiales</taxon>
        <taxon>Pseudonocardiaceae</taxon>
        <taxon>Solihabitans</taxon>
    </lineage>
</organism>
<feature type="transmembrane region" description="Helical" evidence="6">
    <location>
        <begin position="344"/>
        <end position="366"/>
    </location>
</feature>
<keyword evidence="9" id="KW-1185">Reference proteome</keyword>
<gene>
    <name evidence="8" type="ORF">F0L68_05725</name>
</gene>
<evidence type="ECO:0000256" key="1">
    <source>
        <dbReference type="ARBA" id="ARBA00004651"/>
    </source>
</evidence>
<feature type="transmembrane region" description="Helical" evidence="6">
    <location>
        <begin position="315"/>
        <end position="338"/>
    </location>
</feature>
<sequence>MALGTFAVGTSGYIVAGVLPAVSSELRVSPSTAGQLITAFAIAYAIGSPLLAAATGRWERRTLLIAALLVTGLGNAFAAFAPNYPTLLVARVVTAIGAAIYTPAATAVAAQLSDPHRRARAISIVFGGLTFALIIGVPLGSLFGPIIGYRGVFGLVAVMSVAAAVAVWLAVPRIAAPPVVGLRARFAAVGDRRVVAVLAISLMGCLAAFTVYTFISPLLSQSAGVHGNTLSLLLFGYGVGGAIGNLAGGRLTDRFGSRRPLIVVFALLTLVLATMPLTTGTVPGAAIALFLWGLFTWSVNPPIQNRLVALSPQNSGLLLSLNASAIYLGVGLSGMVGAGVIGGFGLTSLAPVAAVLSGGALIVAIASGRQRAGAQESASVLEPVG</sequence>
<dbReference type="SUPFAM" id="SSF103473">
    <property type="entry name" value="MFS general substrate transporter"/>
    <property type="match status" value="1"/>
</dbReference>
<dbReference type="InterPro" id="IPR011701">
    <property type="entry name" value="MFS"/>
</dbReference>
<evidence type="ECO:0000256" key="4">
    <source>
        <dbReference type="ARBA" id="ARBA00022989"/>
    </source>
</evidence>
<dbReference type="Pfam" id="PF07690">
    <property type="entry name" value="MFS_1"/>
    <property type="match status" value="1"/>
</dbReference>
<evidence type="ECO:0000256" key="5">
    <source>
        <dbReference type="ARBA" id="ARBA00023136"/>
    </source>
</evidence>
<evidence type="ECO:0000259" key="7">
    <source>
        <dbReference type="PROSITE" id="PS50850"/>
    </source>
</evidence>
<feature type="transmembrane region" description="Helical" evidence="6">
    <location>
        <begin position="227"/>
        <end position="248"/>
    </location>
</feature>
<dbReference type="GO" id="GO:0022857">
    <property type="term" value="F:transmembrane transporter activity"/>
    <property type="evidence" value="ECO:0007669"/>
    <property type="project" value="InterPro"/>
</dbReference>
<keyword evidence="2" id="KW-1003">Cell membrane</keyword>
<feature type="transmembrane region" description="Helical" evidence="6">
    <location>
        <begin position="32"/>
        <end position="51"/>
    </location>
</feature>
<dbReference type="OrthoDB" id="9814237at2"/>
<feature type="transmembrane region" description="Helical" evidence="6">
    <location>
        <begin position="194"/>
        <end position="215"/>
    </location>
</feature>
<dbReference type="AlphaFoldDB" id="A0A5B2XPZ1"/>
<evidence type="ECO:0000313" key="8">
    <source>
        <dbReference type="EMBL" id="KAA2264929.1"/>
    </source>
</evidence>
<dbReference type="PROSITE" id="PS50850">
    <property type="entry name" value="MFS"/>
    <property type="match status" value="1"/>
</dbReference>
<comment type="caution">
    <text evidence="8">The sequence shown here is derived from an EMBL/GenBank/DDBJ whole genome shotgun (WGS) entry which is preliminary data.</text>
</comment>
<evidence type="ECO:0000313" key="9">
    <source>
        <dbReference type="Proteomes" id="UP000323454"/>
    </source>
</evidence>
<evidence type="ECO:0000256" key="2">
    <source>
        <dbReference type="ARBA" id="ARBA00022475"/>
    </source>
</evidence>
<feature type="transmembrane region" description="Helical" evidence="6">
    <location>
        <begin position="88"/>
        <end position="110"/>
    </location>
</feature>
<dbReference type="CDD" id="cd17324">
    <property type="entry name" value="MFS_NepI_like"/>
    <property type="match status" value="1"/>
</dbReference>
<reference evidence="8 9" key="2">
    <citation type="submission" date="2019-09" db="EMBL/GenBank/DDBJ databases">
        <authorList>
            <person name="Jin C."/>
        </authorList>
    </citation>
    <scope>NUCLEOTIDE SEQUENCE [LARGE SCALE GENOMIC DNA]</scope>
    <source>
        <strain evidence="8 9">AN110305</strain>
    </source>
</reference>
<keyword evidence="3 6" id="KW-0812">Transmembrane</keyword>
<feature type="transmembrane region" description="Helical" evidence="6">
    <location>
        <begin position="284"/>
        <end position="303"/>
    </location>
</feature>
<protein>
    <submittedName>
        <fullName evidence="8">MFS transporter</fullName>
    </submittedName>
</protein>
<dbReference type="InterPro" id="IPR020846">
    <property type="entry name" value="MFS_dom"/>
</dbReference>
<dbReference type="InterPro" id="IPR036259">
    <property type="entry name" value="MFS_trans_sf"/>
</dbReference>
<dbReference type="PANTHER" id="PTHR43124">
    <property type="entry name" value="PURINE EFFLUX PUMP PBUE"/>
    <property type="match status" value="1"/>
</dbReference>
<keyword evidence="5 6" id="KW-0472">Membrane</keyword>
<feature type="domain" description="Major facilitator superfamily (MFS) profile" evidence="7">
    <location>
        <begin position="1"/>
        <end position="371"/>
    </location>
</feature>
<proteinExistence type="predicted"/>
<feature type="transmembrane region" description="Helical" evidence="6">
    <location>
        <begin position="260"/>
        <end position="278"/>
    </location>
</feature>
<feature type="transmembrane region" description="Helical" evidence="6">
    <location>
        <begin position="122"/>
        <end position="147"/>
    </location>
</feature>
<dbReference type="GO" id="GO:0005886">
    <property type="term" value="C:plasma membrane"/>
    <property type="evidence" value="ECO:0007669"/>
    <property type="project" value="UniProtKB-SubCell"/>
</dbReference>
<dbReference type="InterPro" id="IPR050189">
    <property type="entry name" value="MFS_Efflux_Transporters"/>
</dbReference>
<feature type="transmembrane region" description="Helical" evidence="6">
    <location>
        <begin position="153"/>
        <end position="174"/>
    </location>
</feature>
<dbReference type="Gene3D" id="1.20.1250.20">
    <property type="entry name" value="MFS general substrate transporter like domains"/>
    <property type="match status" value="2"/>
</dbReference>
<dbReference type="PANTHER" id="PTHR43124:SF10">
    <property type="entry name" value="PURINE EFFLUX PUMP PBUE"/>
    <property type="match status" value="1"/>
</dbReference>
<dbReference type="Proteomes" id="UP000323454">
    <property type="component" value="Unassembled WGS sequence"/>
</dbReference>
<keyword evidence="4 6" id="KW-1133">Transmembrane helix</keyword>
<comment type="subcellular location">
    <subcellularLocation>
        <location evidence="1">Cell membrane</location>
        <topology evidence="1">Multi-pass membrane protein</topology>
    </subcellularLocation>
</comment>
<reference evidence="8 9" key="1">
    <citation type="submission" date="2019-09" db="EMBL/GenBank/DDBJ databases">
        <title>Goodfellowia gen. nov., a new genus of the Pseudonocardineae related to Actinoalloteichus, containing Goodfellowia coeruleoviolacea gen. nov., comb. nov. gen. nov., comb. nov.</title>
        <authorList>
            <person name="Labeda D."/>
        </authorList>
    </citation>
    <scope>NUCLEOTIDE SEQUENCE [LARGE SCALE GENOMIC DNA]</scope>
    <source>
        <strain evidence="8 9">AN110305</strain>
    </source>
</reference>
<accession>A0A5B2XPZ1</accession>
<dbReference type="EMBL" id="VUOB01000010">
    <property type="protein sequence ID" value="KAA2264929.1"/>
    <property type="molecule type" value="Genomic_DNA"/>
</dbReference>
<name>A0A5B2XPZ1_9PSEU</name>
<evidence type="ECO:0000256" key="3">
    <source>
        <dbReference type="ARBA" id="ARBA00022692"/>
    </source>
</evidence>
<feature type="transmembrane region" description="Helical" evidence="6">
    <location>
        <begin position="63"/>
        <end position="82"/>
    </location>
</feature>